<dbReference type="OrthoDB" id="8839911at2"/>
<comment type="similarity">
    <text evidence="1">Belongs to the LysR transcriptional regulatory family.</text>
</comment>
<dbReference type="RefSeq" id="WP_012155974.1">
    <property type="nucleotide sequence ID" value="NC_009901.1"/>
</dbReference>
<dbReference type="InterPro" id="IPR036388">
    <property type="entry name" value="WH-like_DNA-bd_sf"/>
</dbReference>
<keyword evidence="4" id="KW-0804">Transcription</keyword>
<organism evidence="6 7">
    <name type="scientific">Shewanella pealeana (strain ATCC 700345 / ANG-SQ1)</name>
    <dbReference type="NCBI Taxonomy" id="398579"/>
    <lineage>
        <taxon>Bacteria</taxon>
        <taxon>Pseudomonadati</taxon>
        <taxon>Pseudomonadota</taxon>
        <taxon>Gammaproteobacteria</taxon>
        <taxon>Alteromonadales</taxon>
        <taxon>Shewanellaceae</taxon>
        <taxon>Shewanella</taxon>
    </lineage>
</organism>
<dbReference type="Proteomes" id="UP000002608">
    <property type="component" value="Chromosome"/>
</dbReference>
<dbReference type="PANTHER" id="PTHR30118:SF6">
    <property type="entry name" value="HTH-TYPE TRANSCRIPTIONAL REGULATOR LEUO"/>
    <property type="match status" value="1"/>
</dbReference>
<evidence type="ECO:0000256" key="2">
    <source>
        <dbReference type="ARBA" id="ARBA00023015"/>
    </source>
</evidence>
<name>A8H681_SHEPA</name>
<evidence type="ECO:0000313" key="7">
    <source>
        <dbReference type="Proteomes" id="UP000002608"/>
    </source>
</evidence>
<evidence type="ECO:0000256" key="1">
    <source>
        <dbReference type="ARBA" id="ARBA00009437"/>
    </source>
</evidence>
<keyword evidence="3" id="KW-0238">DNA-binding</keyword>
<feature type="domain" description="HTH lysR-type" evidence="5">
    <location>
        <begin position="6"/>
        <end position="63"/>
    </location>
</feature>
<protein>
    <submittedName>
        <fullName evidence="6">Transcriptional regulator, LysR family</fullName>
    </submittedName>
</protein>
<dbReference type="STRING" id="398579.Spea_2748"/>
<dbReference type="CDD" id="cd08466">
    <property type="entry name" value="PBP2_LeuO"/>
    <property type="match status" value="1"/>
</dbReference>
<dbReference type="SUPFAM" id="SSF53850">
    <property type="entry name" value="Periplasmic binding protein-like II"/>
    <property type="match status" value="1"/>
</dbReference>
<dbReference type="eggNOG" id="COG0583">
    <property type="taxonomic scope" value="Bacteria"/>
</dbReference>
<evidence type="ECO:0000259" key="5">
    <source>
        <dbReference type="PROSITE" id="PS50931"/>
    </source>
</evidence>
<dbReference type="SUPFAM" id="SSF46785">
    <property type="entry name" value="Winged helix' DNA-binding domain"/>
    <property type="match status" value="1"/>
</dbReference>
<evidence type="ECO:0000313" key="6">
    <source>
        <dbReference type="EMBL" id="ABV88068.1"/>
    </source>
</evidence>
<reference evidence="6 7" key="1">
    <citation type="submission" date="2007-10" db="EMBL/GenBank/DDBJ databases">
        <title>Complete sequence of Shewanella pealeana ATCC 700345.</title>
        <authorList>
            <consortium name="US DOE Joint Genome Institute"/>
            <person name="Copeland A."/>
            <person name="Lucas S."/>
            <person name="Lapidus A."/>
            <person name="Barry K."/>
            <person name="Glavina del Rio T."/>
            <person name="Dalin E."/>
            <person name="Tice H."/>
            <person name="Pitluck S."/>
            <person name="Chertkov O."/>
            <person name="Brettin T."/>
            <person name="Bruce D."/>
            <person name="Detter J.C."/>
            <person name="Han C."/>
            <person name="Schmutz J."/>
            <person name="Larimer F."/>
            <person name="Land M."/>
            <person name="Hauser L."/>
            <person name="Kyrpides N."/>
            <person name="Kim E."/>
            <person name="Zhao J.-S.Z."/>
            <person name="Manno D."/>
            <person name="Hawari J."/>
            <person name="Richardson P."/>
        </authorList>
    </citation>
    <scope>NUCLEOTIDE SEQUENCE [LARGE SCALE GENOMIC DNA]</scope>
    <source>
        <strain evidence="7">ATCC 700345 / ANG-SQ1</strain>
    </source>
</reference>
<dbReference type="GO" id="GO:0003700">
    <property type="term" value="F:DNA-binding transcription factor activity"/>
    <property type="evidence" value="ECO:0007669"/>
    <property type="project" value="InterPro"/>
</dbReference>
<dbReference type="GO" id="GO:0003677">
    <property type="term" value="F:DNA binding"/>
    <property type="evidence" value="ECO:0007669"/>
    <property type="project" value="UniProtKB-KW"/>
</dbReference>
<evidence type="ECO:0000256" key="4">
    <source>
        <dbReference type="ARBA" id="ARBA00023163"/>
    </source>
</evidence>
<dbReference type="InterPro" id="IPR000847">
    <property type="entry name" value="LysR_HTH_N"/>
</dbReference>
<dbReference type="Gene3D" id="3.40.190.10">
    <property type="entry name" value="Periplasmic binding protein-like II"/>
    <property type="match status" value="2"/>
</dbReference>
<proteinExistence type="inferred from homology"/>
<dbReference type="HOGENOM" id="CLU_039613_39_0_6"/>
<accession>A8H681</accession>
<evidence type="ECO:0000256" key="3">
    <source>
        <dbReference type="ARBA" id="ARBA00023125"/>
    </source>
</evidence>
<dbReference type="InterPro" id="IPR005119">
    <property type="entry name" value="LysR_subst-bd"/>
</dbReference>
<dbReference type="AlphaFoldDB" id="A8H681"/>
<dbReference type="PANTHER" id="PTHR30118">
    <property type="entry name" value="HTH-TYPE TRANSCRIPTIONAL REGULATOR LEUO-RELATED"/>
    <property type="match status" value="1"/>
</dbReference>
<dbReference type="InterPro" id="IPR036390">
    <property type="entry name" value="WH_DNA-bd_sf"/>
</dbReference>
<gene>
    <name evidence="6" type="ordered locus">Spea_2748</name>
</gene>
<dbReference type="PROSITE" id="PS50931">
    <property type="entry name" value="HTH_LYSR"/>
    <property type="match status" value="1"/>
</dbReference>
<sequence length="300" mass="33730">MIFDKFDLNLLKVFSKVMETGSYVKTSEALGISPPAVSIAMKRLQKSLEKELFVRGGGQIQPTAAAKALYQNVRFELLSIETVISAFGQFDPHVSKAHFSLMGPEEYNAKLLSAFAGEQNNGLTYSLMQQASTDEEAIASLRTRMTDLVIDSVVLADSSIESELLFEDRIVLIAAKSNSTIDENLTFEQYQELPQSVLSLRRSGKLALEMFLEDKLEVRRNISHEASSIMANILIVSQTMLFCHVPLRLAIHYQEQLSLKIIEPPISLKPVPVIMQWHKSNSIDPSHIWLRNRIKQILLP</sequence>
<keyword evidence="7" id="KW-1185">Reference proteome</keyword>
<dbReference type="EMBL" id="CP000851">
    <property type="protein sequence ID" value="ABV88068.1"/>
    <property type="molecule type" value="Genomic_DNA"/>
</dbReference>
<dbReference type="KEGG" id="spl:Spea_2748"/>
<keyword evidence="2" id="KW-0805">Transcription regulation</keyword>
<dbReference type="Pfam" id="PF00126">
    <property type="entry name" value="HTH_1"/>
    <property type="match status" value="1"/>
</dbReference>
<dbReference type="Gene3D" id="1.10.10.10">
    <property type="entry name" value="Winged helix-like DNA-binding domain superfamily/Winged helix DNA-binding domain"/>
    <property type="match status" value="1"/>
</dbReference>
<dbReference type="Pfam" id="PF03466">
    <property type="entry name" value="LysR_substrate"/>
    <property type="match status" value="1"/>
</dbReference>
<dbReference type="InterPro" id="IPR050389">
    <property type="entry name" value="LysR-type_TF"/>
</dbReference>